<accession>A0AAW3YYI4</accession>
<dbReference type="EMBL" id="JACXBF010000269">
    <property type="protein sequence ID" value="MBD2801288.1"/>
    <property type="molecule type" value="Genomic_DNA"/>
</dbReference>
<sequence>MQNFTLHPPTKIIFGKGQTAQLHNEQQGLMALGEHQNMTLDISKRIGEMSM</sequence>
<comment type="caution">
    <text evidence="1">The sequence shown here is derived from an EMBL/GenBank/DDBJ whole genome shotgun (WGS) entry which is preliminary data.</text>
</comment>
<proteinExistence type="predicted"/>
<reference evidence="1" key="1">
    <citation type="submission" date="2020-09" db="EMBL/GenBank/DDBJ databases">
        <authorList>
            <person name="Palma L."/>
            <person name="Caballero P."/>
            <person name="Berry C."/>
            <person name="Del Valle E."/>
        </authorList>
    </citation>
    <scope>NUCLEOTIDE SEQUENCE</scope>
    <source>
        <strain evidence="1">M</strain>
    </source>
</reference>
<dbReference type="GeneID" id="97127015"/>
<dbReference type="RefSeq" id="WP_156935884.1">
    <property type="nucleotide sequence ID" value="NZ_CAWNPE010000001.1"/>
</dbReference>
<protein>
    <submittedName>
        <fullName evidence="1">Uncharacterized protein</fullName>
    </submittedName>
</protein>
<dbReference type="Proteomes" id="UP001193920">
    <property type="component" value="Unassembled WGS sequence"/>
</dbReference>
<reference evidence="1" key="2">
    <citation type="journal article" date="2024" name="Toxins">
        <title>Genome Sequence Analysis of Native Xenorhabdus Strains Isolated from Entomopathogenic Nematodes in Argentina.</title>
        <authorList>
            <person name="Palma L."/>
            <person name="Frizzo L."/>
            <person name="Kaiser S."/>
            <person name="Berry C."/>
            <person name="Caballero P."/>
            <person name="Bode H.B."/>
            <person name="Del Valle E.E."/>
        </authorList>
    </citation>
    <scope>NUCLEOTIDE SEQUENCE</scope>
    <source>
        <strain evidence="1">M</strain>
    </source>
</reference>
<name>A0AAW3YYI4_9GAMM</name>
<evidence type="ECO:0000313" key="1">
    <source>
        <dbReference type="EMBL" id="MBD2801288.1"/>
    </source>
</evidence>
<dbReference type="AlphaFoldDB" id="A0AAW3YYI4"/>
<organism evidence="1">
    <name type="scientific">Xenorhabdus szentirmaii</name>
    <dbReference type="NCBI Taxonomy" id="290112"/>
    <lineage>
        <taxon>Bacteria</taxon>
        <taxon>Pseudomonadati</taxon>
        <taxon>Pseudomonadota</taxon>
        <taxon>Gammaproteobacteria</taxon>
        <taxon>Enterobacterales</taxon>
        <taxon>Morganellaceae</taxon>
        <taxon>Xenorhabdus</taxon>
    </lineage>
</organism>
<gene>
    <name evidence="1" type="ORF">ID854_12675</name>
</gene>